<protein>
    <submittedName>
        <fullName evidence="1">Uncharacterized protein</fullName>
    </submittedName>
</protein>
<dbReference type="AlphaFoldDB" id="A0A5B7IJ60"/>
<comment type="caution">
    <text evidence="1">The sequence shown here is derived from an EMBL/GenBank/DDBJ whole genome shotgun (WGS) entry which is preliminary data.</text>
</comment>
<dbReference type="Proteomes" id="UP000324222">
    <property type="component" value="Unassembled WGS sequence"/>
</dbReference>
<sequence>MSGIRYALSFQVPEESGNRFQNRFPRIHQPLDSES</sequence>
<keyword evidence="2" id="KW-1185">Reference proteome</keyword>
<proteinExistence type="predicted"/>
<evidence type="ECO:0000313" key="2">
    <source>
        <dbReference type="Proteomes" id="UP000324222"/>
    </source>
</evidence>
<dbReference type="EMBL" id="VSRR010063692">
    <property type="protein sequence ID" value="MPC83852.1"/>
    <property type="molecule type" value="Genomic_DNA"/>
</dbReference>
<reference evidence="1 2" key="1">
    <citation type="submission" date="2019-05" db="EMBL/GenBank/DDBJ databases">
        <title>Another draft genome of Portunus trituberculatus and its Hox gene families provides insights of decapod evolution.</title>
        <authorList>
            <person name="Jeong J.-H."/>
            <person name="Song I."/>
            <person name="Kim S."/>
            <person name="Choi T."/>
            <person name="Kim D."/>
            <person name="Ryu S."/>
            <person name="Kim W."/>
        </authorList>
    </citation>
    <scope>NUCLEOTIDE SEQUENCE [LARGE SCALE GENOMIC DNA]</scope>
    <source>
        <tissue evidence="1">Muscle</tissue>
    </source>
</reference>
<organism evidence="1 2">
    <name type="scientific">Portunus trituberculatus</name>
    <name type="common">Swimming crab</name>
    <name type="synonym">Neptunus trituberculatus</name>
    <dbReference type="NCBI Taxonomy" id="210409"/>
    <lineage>
        <taxon>Eukaryota</taxon>
        <taxon>Metazoa</taxon>
        <taxon>Ecdysozoa</taxon>
        <taxon>Arthropoda</taxon>
        <taxon>Crustacea</taxon>
        <taxon>Multicrustacea</taxon>
        <taxon>Malacostraca</taxon>
        <taxon>Eumalacostraca</taxon>
        <taxon>Eucarida</taxon>
        <taxon>Decapoda</taxon>
        <taxon>Pleocyemata</taxon>
        <taxon>Brachyura</taxon>
        <taxon>Eubrachyura</taxon>
        <taxon>Portunoidea</taxon>
        <taxon>Portunidae</taxon>
        <taxon>Portuninae</taxon>
        <taxon>Portunus</taxon>
    </lineage>
</organism>
<name>A0A5B7IJ60_PORTR</name>
<evidence type="ECO:0000313" key="1">
    <source>
        <dbReference type="EMBL" id="MPC83852.1"/>
    </source>
</evidence>
<gene>
    <name evidence="1" type="ORF">E2C01_078572</name>
</gene>
<accession>A0A5B7IJ60</accession>